<evidence type="ECO:0000313" key="2">
    <source>
        <dbReference type="EMBL" id="KAE9630420.1"/>
    </source>
</evidence>
<proteinExistence type="predicted"/>
<dbReference type="RefSeq" id="WP_158978704.1">
    <property type="nucleotide sequence ID" value="NZ_WSFO01000004.1"/>
</dbReference>
<keyword evidence="1" id="KW-0175">Coiled coil</keyword>
<evidence type="ECO:0000256" key="1">
    <source>
        <dbReference type="SAM" id="Coils"/>
    </source>
</evidence>
<organism evidence="2 3">
    <name type="scientific">Parasedimentitalea maritima</name>
    <dbReference type="NCBI Taxonomy" id="2578117"/>
    <lineage>
        <taxon>Bacteria</taxon>
        <taxon>Pseudomonadati</taxon>
        <taxon>Pseudomonadota</taxon>
        <taxon>Alphaproteobacteria</taxon>
        <taxon>Rhodobacterales</taxon>
        <taxon>Paracoccaceae</taxon>
        <taxon>Parasedimentitalea</taxon>
    </lineage>
</organism>
<dbReference type="Proteomes" id="UP000441586">
    <property type="component" value="Unassembled WGS sequence"/>
</dbReference>
<gene>
    <name evidence="2" type="ORF">GP644_08445</name>
</gene>
<accession>A0A6A4RHG4</accession>
<name>A0A6A4RHG4_9RHOB</name>
<comment type="caution">
    <text evidence="2">The sequence shown here is derived from an EMBL/GenBank/DDBJ whole genome shotgun (WGS) entry which is preliminary data.</text>
</comment>
<dbReference type="EMBL" id="WSFO01000004">
    <property type="protein sequence ID" value="KAE9630420.1"/>
    <property type="molecule type" value="Genomic_DNA"/>
</dbReference>
<reference evidence="2 3" key="1">
    <citation type="submission" date="2019-12" db="EMBL/GenBank/DDBJ databases">
        <authorList>
            <person name="Zhang Y.-J."/>
        </authorList>
    </citation>
    <scope>NUCLEOTIDE SEQUENCE [LARGE SCALE GENOMIC DNA]</scope>
    <source>
        <strain evidence="2 3">H18S-6</strain>
    </source>
</reference>
<evidence type="ECO:0000313" key="3">
    <source>
        <dbReference type="Proteomes" id="UP000441586"/>
    </source>
</evidence>
<sequence>MPANPFTKKFQESDKLLKAMDTRIGAIEKLVKTMDARIKVVADSMTSSKDIENYLAVLEKGNKNKIEALEKAVKSDMDRLEKTHQSYDFVDRKEIIKQITAMEKSEKELRDAEYKASARHFKLTEKAAEAREKEFQKERNAFEKERAKNAELQKESLKPFKEMQKNLKDAKIDQMWARLAAVETMAKAALSK</sequence>
<dbReference type="AlphaFoldDB" id="A0A6A4RHG4"/>
<feature type="coiled-coil region" evidence="1">
    <location>
        <begin position="125"/>
        <end position="155"/>
    </location>
</feature>
<protein>
    <submittedName>
        <fullName evidence="2">Uncharacterized protein</fullName>
    </submittedName>
</protein>